<evidence type="ECO:0000259" key="3">
    <source>
        <dbReference type="Pfam" id="PF16548"/>
    </source>
</evidence>
<dbReference type="Pfam" id="PF16539">
    <property type="entry name" value="FlgT_M"/>
    <property type="match status" value="1"/>
</dbReference>
<gene>
    <name evidence="4" type="ORF">M6D89_11230</name>
</gene>
<feature type="signal peptide" evidence="1">
    <location>
        <begin position="1"/>
        <end position="22"/>
    </location>
</feature>
<proteinExistence type="predicted"/>
<evidence type="ECO:0000313" key="5">
    <source>
        <dbReference type="Proteomes" id="UP001139319"/>
    </source>
</evidence>
<evidence type="ECO:0000313" key="4">
    <source>
        <dbReference type="EMBL" id="MCP8899871.1"/>
    </source>
</evidence>
<dbReference type="InterPro" id="IPR038180">
    <property type="entry name" value="FlgT_N_sf"/>
</dbReference>
<evidence type="ECO:0000256" key="1">
    <source>
        <dbReference type="SAM" id="SignalP"/>
    </source>
</evidence>
<dbReference type="AlphaFoldDB" id="A0A9X2I4H8"/>
<dbReference type="Gene3D" id="3.30.1660.40">
    <property type="entry name" value="FlgT, N-terminal domain"/>
    <property type="match status" value="1"/>
</dbReference>
<keyword evidence="4" id="KW-0966">Cell projection</keyword>
<accession>A0A9X2I4H8</accession>
<dbReference type="InterPro" id="IPR032386">
    <property type="entry name" value="FlgT_M"/>
</dbReference>
<feature type="domain" description="Flagellar assembly protein T N-terminal" evidence="3">
    <location>
        <begin position="25"/>
        <end position="108"/>
    </location>
</feature>
<dbReference type="Proteomes" id="UP001139319">
    <property type="component" value="Unassembled WGS sequence"/>
</dbReference>
<keyword evidence="5" id="KW-1185">Reference proteome</keyword>
<dbReference type="Gene3D" id="3.40.50.10610">
    <property type="entry name" value="ABC-type transport auxiliary lipoprotein component"/>
    <property type="match status" value="1"/>
</dbReference>
<feature type="domain" description="Flagellar assembly protein T middle" evidence="2">
    <location>
        <begin position="114"/>
        <end position="284"/>
    </location>
</feature>
<feature type="chain" id="PRO_5040981124" evidence="1">
    <location>
        <begin position="23"/>
        <end position="414"/>
    </location>
</feature>
<comment type="caution">
    <text evidence="4">The sequence shown here is derived from an EMBL/GenBank/DDBJ whole genome shotgun (WGS) entry which is preliminary data.</text>
</comment>
<keyword evidence="4" id="KW-0282">Flagellum</keyword>
<dbReference type="EMBL" id="JAMFTH010000003">
    <property type="protein sequence ID" value="MCP8899871.1"/>
    <property type="molecule type" value="Genomic_DNA"/>
</dbReference>
<dbReference type="RefSeq" id="WP_253968167.1">
    <property type="nucleotide sequence ID" value="NZ_JAMFTH010000003.1"/>
</dbReference>
<reference evidence="4" key="2">
    <citation type="submission" date="2023-01" db="EMBL/GenBank/DDBJ databases">
        <title>Gilvimarinus xylanilyticus HB14 isolated from Caulerpa lentillifera aquaculture base in Hainan, China.</title>
        <authorList>
            <person name="Zhang Y.-J."/>
        </authorList>
    </citation>
    <scope>NUCLEOTIDE SEQUENCE</scope>
    <source>
        <strain evidence="4">HB14</strain>
    </source>
</reference>
<keyword evidence="4" id="KW-0969">Cilium</keyword>
<reference evidence="4" key="1">
    <citation type="submission" date="2022-05" db="EMBL/GenBank/DDBJ databases">
        <authorList>
            <person name="Sun H.-N."/>
        </authorList>
    </citation>
    <scope>NUCLEOTIDE SEQUENCE</scope>
    <source>
        <strain evidence="4">HB14</strain>
    </source>
</reference>
<sequence>MKLPQSILFAAVFISLALTAQAEMIIAQGKSAISNGDLTRARQEAIDDAARTALMQAGFDLSSSTDVVNVVEVNDRIQVKTHGQIHSMNVIKETRAQNTYTVTVKADVEQANAHCPSQRYSKSLLVTAFANAARDSQRVGQLYDTQTELSRTLAERLYPQYNLEIQAQPELTLASENRLLHNDYEVFNAVQLVASQYQTQYVVTGIIEDMSMASADYYRQNALGRGTNRVTSTLKSWVGAERDDLRERHFRFRLMLHDGVTGTRIFDQTYATRGLWELDYAAQTNFASPAFWDTDYGQQVSQLVDSAVSDISEKALCQPFMAPLKVASGDQSVYVLAGANSGVNVGDTFEVYAEGQAPFTNIEHFGTMALAPVSYKKLDVTQAKLQITQTYPGYSVGKFDAPLHPNLRYMAVAH</sequence>
<protein>
    <submittedName>
        <fullName evidence="4">Flagellar assembly protein T N-terminal domain-containing protein</fullName>
    </submittedName>
</protein>
<dbReference type="InterPro" id="IPR032370">
    <property type="entry name" value="FlgT_N"/>
</dbReference>
<dbReference type="Pfam" id="PF16548">
    <property type="entry name" value="FlgT_N"/>
    <property type="match status" value="1"/>
</dbReference>
<name>A0A9X2I4H8_9GAMM</name>
<organism evidence="4 5">
    <name type="scientific">Gilvimarinus xylanilyticus</name>
    <dbReference type="NCBI Taxonomy" id="2944139"/>
    <lineage>
        <taxon>Bacteria</taxon>
        <taxon>Pseudomonadati</taxon>
        <taxon>Pseudomonadota</taxon>
        <taxon>Gammaproteobacteria</taxon>
        <taxon>Cellvibrionales</taxon>
        <taxon>Cellvibrionaceae</taxon>
        <taxon>Gilvimarinus</taxon>
    </lineage>
</organism>
<evidence type="ECO:0000259" key="2">
    <source>
        <dbReference type="Pfam" id="PF16539"/>
    </source>
</evidence>
<keyword evidence="1" id="KW-0732">Signal</keyword>